<organism evidence="1 2">
    <name type="scientific">Elaeis guineensis var. tenera</name>
    <name type="common">Oil palm</name>
    <dbReference type="NCBI Taxonomy" id="51953"/>
    <lineage>
        <taxon>Eukaryota</taxon>
        <taxon>Viridiplantae</taxon>
        <taxon>Streptophyta</taxon>
        <taxon>Embryophyta</taxon>
        <taxon>Tracheophyta</taxon>
        <taxon>Spermatophyta</taxon>
        <taxon>Magnoliopsida</taxon>
        <taxon>Liliopsida</taxon>
        <taxon>Arecaceae</taxon>
        <taxon>Arecoideae</taxon>
        <taxon>Cocoseae</taxon>
        <taxon>Elaeidinae</taxon>
        <taxon>Elaeis</taxon>
    </lineage>
</organism>
<dbReference type="KEGG" id="egu:109506106"/>
<protein>
    <submittedName>
        <fullName evidence="2">Uncharacterized protein LOC109506106</fullName>
    </submittedName>
</protein>
<dbReference type="GeneID" id="109506106"/>
<sequence length="116" mass="13317">MRISSGKRPNSFPDIKCGSLLCSLLYGDGIQVSEYKAAAVSFQKGQMEAGIIEYSYQHPFSFWQDPRELDMLGQRTQKTARAFKEWANQPSIAFLLKRSFFFSIYMERRGTEIKGT</sequence>
<evidence type="ECO:0000313" key="1">
    <source>
        <dbReference type="Proteomes" id="UP000504607"/>
    </source>
</evidence>
<evidence type="ECO:0000313" key="2">
    <source>
        <dbReference type="RefSeq" id="XP_019707347.1"/>
    </source>
</evidence>
<proteinExistence type="predicted"/>
<dbReference type="Proteomes" id="UP000504607">
    <property type="component" value="Chromosome 7"/>
</dbReference>
<keyword evidence="1" id="KW-1185">Reference proteome</keyword>
<gene>
    <name evidence="2" type="primary">LOC109506106</name>
</gene>
<dbReference type="AlphaFoldDB" id="A0A6J0PLX0"/>
<name>A0A6J0PLX0_ELAGV</name>
<reference evidence="2" key="1">
    <citation type="submission" date="2025-08" db="UniProtKB">
        <authorList>
            <consortium name="RefSeq"/>
        </authorList>
    </citation>
    <scope>IDENTIFICATION</scope>
</reference>
<dbReference type="RefSeq" id="XP_019707347.1">
    <property type="nucleotide sequence ID" value="XM_019851788.2"/>
</dbReference>
<dbReference type="InParanoid" id="A0A6J0PLX0"/>
<accession>A0A6J0PLX0</accession>